<dbReference type="PROSITE" id="PS00383">
    <property type="entry name" value="TYR_PHOSPHATASE_1"/>
    <property type="match status" value="1"/>
</dbReference>
<dbReference type="Pfam" id="PF00782">
    <property type="entry name" value="DSPc"/>
    <property type="match status" value="1"/>
</dbReference>
<dbReference type="PROSITE" id="PS50056">
    <property type="entry name" value="TYR_PHOSPHATASE_2"/>
    <property type="match status" value="1"/>
</dbReference>
<dbReference type="GO" id="GO:0008579">
    <property type="term" value="F:JUN kinase phosphatase activity"/>
    <property type="evidence" value="ECO:0007669"/>
    <property type="project" value="TreeGrafter"/>
</dbReference>
<dbReference type="AlphaFoldDB" id="A0A7R9YSG4"/>
<evidence type="ECO:0000256" key="1">
    <source>
        <dbReference type="ARBA" id="ARBA00022801"/>
    </source>
</evidence>
<proteinExistence type="predicted"/>
<evidence type="ECO:0000313" key="6">
    <source>
        <dbReference type="EMBL" id="CAD8283502.1"/>
    </source>
</evidence>
<keyword evidence="2" id="KW-0904">Protein phosphatase</keyword>
<dbReference type="Gene3D" id="3.90.190.10">
    <property type="entry name" value="Protein tyrosine phosphatase superfamily"/>
    <property type="match status" value="1"/>
</dbReference>
<reference evidence="6" key="1">
    <citation type="submission" date="2021-01" db="EMBL/GenBank/DDBJ databases">
        <authorList>
            <person name="Corre E."/>
            <person name="Pelletier E."/>
            <person name="Niang G."/>
            <person name="Scheremetjew M."/>
            <person name="Finn R."/>
            <person name="Kale V."/>
            <person name="Holt S."/>
            <person name="Cochrane G."/>
            <person name="Meng A."/>
            <person name="Brown T."/>
            <person name="Cohen L."/>
        </authorList>
    </citation>
    <scope>NUCLEOTIDE SEQUENCE</scope>
    <source>
        <strain evidence="6">CCMP219</strain>
    </source>
</reference>
<dbReference type="InterPro" id="IPR000387">
    <property type="entry name" value="Tyr_Pase_dom"/>
</dbReference>
<evidence type="ECO:0008006" key="7">
    <source>
        <dbReference type="Google" id="ProtNLM"/>
    </source>
</evidence>
<dbReference type="InterPro" id="IPR016130">
    <property type="entry name" value="Tyr_Pase_AS"/>
</dbReference>
<feature type="region of interest" description="Disordered" evidence="3">
    <location>
        <begin position="344"/>
        <end position="364"/>
    </location>
</feature>
<sequence length="364" mass="38578">MQTEQQLQTEVCWALANTGSMEPEQACPATAHDGREAVGASAGGQAGSSATPGFQVAALDVAVATAAADVSSSSGAAAESKPGAGTVAQGRERNFYAKKIAFHKACMATAASAWRNGRLATRAPAQCRPKGVPMPGWPHAPPPPPQLPLPLPGTPCAAAPPLRRRPVVSAVLPQLLLSGKEAEKDVELLRELGVTHVLQIGVELRPSHDEERGFSYLSLPAYDLEDQDILSLLPKGFEFIDSAIKARGKVLVHCAAGVSRSASVCIAYLMRSERTSFVQAHARVKAARPIVAPNLGFCLQLYLFEAERWVGFEEWSKSGWDLDTFLEAKADVAKDLQERMAQATQHATVSAQAGRGKGDAEPAT</sequence>
<dbReference type="PANTHER" id="PTHR46377">
    <property type="entry name" value="DUAL SPECIFICITY PROTEIN PHOSPHATASE 19"/>
    <property type="match status" value="1"/>
</dbReference>
<dbReference type="CDD" id="cd14498">
    <property type="entry name" value="DSP"/>
    <property type="match status" value="1"/>
</dbReference>
<dbReference type="EMBL" id="HBEC01007784">
    <property type="protein sequence ID" value="CAD8283502.1"/>
    <property type="molecule type" value="Transcribed_RNA"/>
</dbReference>
<evidence type="ECO:0000256" key="2">
    <source>
        <dbReference type="ARBA" id="ARBA00022912"/>
    </source>
</evidence>
<dbReference type="InterPro" id="IPR029021">
    <property type="entry name" value="Prot-tyrosine_phosphatase-like"/>
</dbReference>
<feature type="domain" description="Tyrosine specific protein phosphatases" evidence="5">
    <location>
        <begin position="227"/>
        <end position="289"/>
    </location>
</feature>
<organism evidence="6">
    <name type="scientific">Chlamydomonas euryale</name>
    <dbReference type="NCBI Taxonomy" id="1486919"/>
    <lineage>
        <taxon>Eukaryota</taxon>
        <taxon>Viridiplantae</taxon>
        <taxon>Chlorophyta</taxon>
        <taxon>core chlorophytes</taxon>
        <taxon>Chlorophyceae</taxon>
        <taxon>CS clade</taxon>
        <taxon>Chlamydomonadales</taxon>
        <taxon>Chlamydomonadaceae</taxon>
        <taxon>Chlamydomonas</taxon>
    </lineage>
</organism>
<keyword evidence="1" id="KW-0378">Hydrolase</keyword>
<feature type="domain" description="Tyrosine-protein phosphatase" evidence="4">
    <location>
        <begin position="165"/>
        <end position="310"/>
    </location>
</feature>
<dbReference type="SMART" id="SM00195">
    <property type="entry name" value="DSPc"/>
    <property type="match status" value="1"/>
</dbReference>
<dbReference type="PANTHER" id="PTHR46377:SF1">
    <property type="entry name" value="DUAL SPECIFICITY PROTEIN PHOSPHATASE 19"/>
    <property type="match status" value="1"/>
</dbReference>
<name>A0A7R9YSG4_9CHLO</name>
<dbReference type="SUPFAM" id="SSF52799">
    <property type="entry name" value="(Phosphotyrosine protein) phosphatases II"/>
    <property type="match status" value="1"/>
</dbReference>
<dbReference type="PROSITE" id="PS50054">
    <property type="entry name" value="TYR_PHOSPHATASE_DUAL"/>
    <property type="match status" value="1"/>
</dbReference>
<protein>
    <recommendedName>
        <fullName evidence="7">Protein-serine/threonine phosphatase</fullName>
    </recommendedName>
</protein>
<dbReference type="InterPro" id="IPR020422">
    <property type="entry name" value="TYR_PHOSPHATASE_DUAL_dom"/>
</dbReference>
<evidence type="ECO:0000256" key="3">
    <source>
        <dbReference type="SAM" id="MobiDB-lite"/>
    </source>
</evidence>
<dbReference type="GO" id="GO:0005737">
    <property type="term" value="C:cytoplasm"/>
    <property type="evidence" value="ECO:0007669"/>
    <property type="project" value="TreeGrafter"/>
</dbReference>
<evidence type="ECO:0000259" key="4">
    <source>
        <dbReference type="PROSITE" id="PS50054"/>
    </source>
</evidence>
<dbReference type="InterPro" id="IPR000340">
    <property type="entry name" value="Dual-sp_phosphatase_cat-dom"/>
</dbReference>
<evidence type="ECO:0000259" key="5">
    <source>
        <dbReference type="PROSITE" id="PS50056"/>
    </source>
</evidence>
<accession>A0A7R9YSG4</accession>
<gene>
    <name evidence="6" type="ORF">CEUR00632_LOCUS3537</name>
</gene>